<dbReference type="FunFam" id="3.30.1360.40:FF:000002">
    <property type="entry name" value="DNA gyrase subunit A"/>
    <property type="match status" value="1"/>
</dbReference>
<accession>A0A7C3YG93</accession>
<dbReference type="GO" id="GO:0003677">
    <property type="term" value="F:DNA binding"/>
    <property type="evidence" value="ECO:0007669"/>
    <property type="project" value="UniProtKB-KW"/>
</dbReference>
<keyword evidence="6 8" id="KW-0413">Isomerase</keyword>
<evidence type="ECO:0000256" key="3">
    <source>
        <dbReference type="ARBA" id="ARBA00012895"/>
    </source>
</evidence>
<dbReference type="NCBIfam" id="NF004043">
    <property type="entry name" value="PRK05560.1"/>
    <property type="match status" value="1"/>
</dbReference>
<dbReference type="EMBL" id="DTPI01000006">
    <property type="protein sequence ID" value="HGE65641.1"/>
    <property type="molecule type" value="Genomic_DNA"/>
</dbReference>
<keyword evidence="5" id="KW-0238">DNA-binding</keyword>
<dbReference type="FunFam" id="1.10.268.10:FF:000001">
    <property type="entry name" value="DNA gyrase subunit A"/>
    <property type="match status" value="1"/>
</dbReference>
<dbReference type="GO" id="GO:0005737">
    <property type="term" value="C:cytoplasm"/>
    <property type="evidence" value="ECO:0007669"/>
    <property type="project" value="TreeGrafter"/>
</dbReference>
<dbReference type="InterPro" id="IPR006691">
    <property type="entry name" value="GyrA/parC_rep"/>
</dbReference>
<dbReference type="Gene3D" id="1.10.268.10">
    <property type="entry name" value="Topoisomerase, domain 3"/>
    <property type="match status" value="1"/>
</dbReference>
<dbReference type="InterPro" id="IPR050220">
    <property type="entry name" value="Type_II_DNA_Topoisomerases"/>
</dbReference>
<dbReference type="NCBIfam" id="TIGR01063">
    <property type="entry name" value="gyrA"/>
    <property type="match status" value="1"/>
</dbReference>
<reference evidence="8" key="1">
    <citation type="journal article" date="2020" name="mSystems">
        <title>Genome- and Community-Level Interaction Insights into Carbon Utilization and Element Cycling Functions of Hydrothermarchaeota in Hydrothermal Sediment.</title>
        <authorList>
            <person name="Zhou Z."/>
            <person name="Liu Y."/>
            <person name="Xu W."/>
            <person name="Pan J."/>
            <person name="Luo Z.H."/>
            <person name="Li M."/>
        </authorList>
    </citation>
    <scope>NUCLEOTIDE SEQUENCE [LARGE SCALE GENOMIC DNA]</scope>
    <source>
        <strain evidence="9">SpSt-62</strain>
        <strain evidence="8">SpSt-97</strain>
    </source>
</reference>
<dbReference type="PANTHER" id="PTHR43493">
    <property type="entry name" value="DNA GYRASE/TOPOISOMERASE SUBUNIT A"/>
    <property type="match status" value="1"/>
</dbReference>
<comment type="catalytic activity">
    <reaction evidence="1">
        <text>ATP-dependent breakage, passage and rejoining of double-stranded DNA.</text>
        <dbReference type="EC" id="5.6.2.2"/>
    </reaction>
</comment>
<dbReference type="Gene3D" id="3.30.1360.40">
    <property type="match status" value="1"/>
</dbReference>
<dbReference type="Pfam" id="PF03989">
    <property type="entry name" value="DNA_gyraseA_C"/>
    <property type="match status" value="6"/>
</dbReference>
<dbReference type="InterPro" id="IPR013757">
    <property type="entry name" value="Topo_IIA_A_a_sf"/>
</dbReference>
<dbReference type="InterPro" id="IPR035516">
    <property type="entry name" value="Gyrase/topoIV_suA_C"/>
</dbReference>
<evidence type="ECO:0000256" key="2">
    <source>
        <dbReference type="ARBA" id="ARBA00008263"/>
    </source>
</evidence>
<dbReference type="Gene3D" id="2.120.10.90">
    <property type="entry name" value="DNA gyrase/topoisomerase IV, subunit A, C-terminal"/>
    <property type="match status" value="1"/>
</dbReference>
<dbReference type="InterPro" id="IPR013760">
    <property type="entry name" value="Topo_IIA-like_dom_sf"/>
</dbReference>
<dbReference type="FunFam" id="3.90.199.10:FF:000001">
    <property type="entry name" value="DNA gyrase subunit A"/>
    <property type="match status" value="1"/>
</dbReference>
<organism evidence="8">
    <name type="scientific">Geoglobus ahangari</name>
    <dbReference type="NCBI Taxonomy" id="113653"/>
    <lineage>
        <taxon>Archaea</taxon>
        <taxon>Methanobacteriati</taxon>
        <taxon>Methanobacteriota</taxon>
        <taxon>Archaeoglobi</taxon>
        <taxon>Archaeoglobales</taxon>
        <taxon>Archaeoglobaceae</taxon>
        <taxon>Geoglobus</taxon>
    </lineage>
</organism>
<evidence type="ECO:0000256" key="6">
    <source>
        <dbReference type="ARBA" id="ARBA00023235"/>
    </source>
</evidence>
<dbReference type="CDD" id="cd00187">
    <property type="entry name" value="TOP4c"/>
    <property type="match status" value="1"/>
</dbReference>
<dbReference type="GO" id="GO:0009330">
    <property type="term" value="C:DNA topoisomerase type II (double strand cut, ATP-hydrolyzing) complex"/>
    <property type="evidence" value="ECO:0007669"/>
    <property type="project" value="TreeGrafter"/>
</dbReference>
<evidence type="ECO:0000313" key="8">
    <source>
        <dbReference type="EMBL" id="HGE65641.1"/>
    </source>
</evidence>
<evidence type="ECO:0000256" key="1">
    <source>
        <dbReference type="ARBA" id="ARBA00000185"/>
    </source>
</evidence>
<evidence type="ECO:0000256" key="5">
    <source>
        <dbReference type="ARBA" id="ARBA00023125"/>
    </source>
</evidence>
<dbReference type="InterPro" id="IPR013758">
    <property type="entry name" value="Topo_IIA_A/C_ab"/>
</dbReference>
<dbReference type="PROSITE" id="PS52040">
    <property type="entry name" value="TOPO_IIA"/>
    <property type="match status" value="1"/>
</dbReference>
<keyword evidence="4" id="KW-0799">Topoisomerase</keyword>
<dbReference type="GO" id="GO:0003918">
    <property type="term" value="F:DNA topoisomerase type II (double strand cut, ATP-hydrolyzing) activity"/>
    <property type="evidence" value="ECO:0007669"/>
    <property type="project" value="UniProtKB-EC"/>
</dbReference>
<dbReference type="SMART" id="SM00434">
    <property type="entry name" value="TOP4c"/>
    <property type="match status" value="1"/>
</dbReference>
<dbReference type="PANTHER" id="PTHR43493:SF5">
    <property type="entry name" value="DNA GYRASE SUBUNIT A, CHLOROPLASTIC_MITOCHONDRIAL"/>
    <property type="match status" value="1"/>
</dbReference>
<feature type="domain" description="Topo IIA-type catalytic" evidence="7">
    <location>
        <begin position="28"/>
        <end position="487"/>
    </location>
</feature>
<evidence type="ECO:0000259" key="7">
    <source>
        <dbReference type="PROSITE" id="PS52040"/>
    </source>
</evidence>
<proteinExistence type="inferred from homology"/>
<dbReference type="GO" id="GO:0005524">
    <property type="term" value="F:ATP binding"/>
    <property type="evidence" value="ECO:0007669"/>
    <property type="project" value="InterPro"/>
</dbReference>
<dbReference type="Pfam" id="PF00521">
    <property type="entry name" value="DNA_topoisoIV"/>
    <property type="match status" value="1"/>
</dbReference>
<comment type="caution">
    <text evidence="8">The sequence shown here is derived from an EMBL/GenBank/DDBJ whole genome shotgun (WGS) entry which is preliminary data.</text>
</comment>
<dbReference type="EC" id="5.6.2.2" evidence="3"/>
<sequence>MEIVRDLSEELKSSYIDYAMSVIIGRALPDVRDGLKPVQRRILYSMFEMGLLSDKPYKKSARVVGEVLGKYHPHGDQAVYDALVRMTQDFNMRYPLIDGQGNFGSIDGDEPAAMRYTEVRLTKIAEEMLADIDKDTVDFIPNFDATLKEPSVLPSRIPNLLINGSSGIAVGMTTNIPPHNLREVCDAIIAYINDEDIEIENLMEYIKGPDFPTGGIIVGIDGIKEAYKTGRGKITVRGRAVVEDRTIIIREIPYQVNKANLVEKIADLIREGKIENVKAVRDESDREGIRIVLELRPNANPDVILKKLYKFTPLQTTFGVINLALVDGEPRVLNLKELIAEFVKHRREVIRRRISYELKKSEERLHIVKGLKIAVENIDETISLIKESENASIAKEKLKKRFNLDDQQVDAILQMRLQKLTTLEIESLIREFKVLEKRIQELKEILDSRRRIDEIIIKELEELREKYGDERRTTILEENDEILEEDLIVEEENLLIITESGHVKRLDINAFRTQARGGVGVIGTILKNDDKISCLSLVKSTDRLLLFSNKGRCYWMYAYEIPKLDRTSKGENIRKLIHLNEKEFIVSVVPFNERDLIVLTKNGFIKRIKSSEFENAKRAGIMASPDEILLVKPVEGKDVIISTKRGMLLRFDVDEVPLYGRTARGVKAIKLRENDEIAWMDCGSGNEIVILTENGYGKRCLVENFRKISRGSQGMICMKTDKKRGGVNFSEFVKAERLFAISKDGQAIMVGIDQISLQGRNTGGVIVSRSGIHKAVQVLS</sequence>
<dbReference type="SUPFAM" id="SSF101904">
    <property type="entry name" value="GyrA/ParC C-terminal domain-like"/>
    <property type="match status" value="1"/>
</dbReference>
<comment type="similarity">
    <text evidence="2">Belongs to the type II topoisomerase GyrA/ParC subunit family.</text>
</comment>
<dbReference type="NCBIfam" id="NF004044">
    <property type="entry name" value="PRK05561.1"/>
    <property type="match status" value="1"/>
</dbReference>
<name>A0A7C3YG93_9EURY</name>
<evidence type="ECO:0000313" key="9">
    <source>
        <dbReference type="EMBL" id="HGU59910.1"/>
    </source>
</evidence>
<gene>
    <name evidence="8" type="primary">gyrA</name>
    <name evidence="9" type="ORF">ENT89_07235</name>
    <name evidence="8" type="ORF">ENX77_00650</name>
</gene>
<evidence type="ECO:0000256" key="4">
    <source>
        <dbReference type="ARBA" id="ARBA00023029"/>
    </source>
</evidence>
<dbReference type="AlphaFoldDB" id="A0A7C3YG93"/>
<dbReference type="SUPFAM" id="SSF56719">
    <property type="entry name" value="Type II DNA topoisomerase"/>
    <property type="match status" value="1"/>
</dbReference>
<protein>
    <recommendedName>
        <fullName evidence="3">DNA topoisomerase (ATP-hydrolyzing)</fullName>
        <ecNumber evidence="3">5.6.2.2</ecNumber>
    </recommendedName>
</protein>
<dbReference type="GO" id="GO:0006265">
    <property type="term" value="P:DNA topological change"/>
    <property type="evidence" value="ECO:0007669"/>
    <property type="project" value="InterPro"/>
</dbReference>
<dbReference type="Gene3D" id="3.90.199.10">
    <property type="entry name" value="Topoisomerase II, domain 5"/>
    <property type="match status" value="1"/>
</dbReference>
<dbReference type="InterPro" id="IPR002205">
    <property type="entry name" value="Topo_IIA_dom_A"/>
</dbReference>
<dbReference type="EMBL" id="DTAK01000059">
    <property type="protein sequence ID" value="HGU59910.1"/>
    <property type="molecule type" value="Genomic_DNA"/>
</dbReference>